<dbReference type="PANTHER" id="PTHR43617">
    <property type="entry name" value="L-AMINO ACID N-ACETYLTRANSFERASE"/>
    <property type="match status" value="1"/>
</dbReference>
<dbReference type="Gene3D" id="3.40.630.30">
    <property type="match status" value="2"/>
</dbReference>
<evidence type="ECO:0000313" key="3">
    <source>
        <dbReference type="Proteomes" id="UP000798808"/>
    </source>
</evidence>
<dbReference type="SUPFAM" id="SSF55729">
    <property type="entry name" value="Acyl-CoA N-acyltransferases (Nat)"/>
    <property type="match status" value="2"/>
</dbReference>
<sequence length="300" mass="34546">MMFRMVPNFIEMSKLQIRSLRPVDLTDMYITFLDSFSDYKVPFRLTKEQFVRKFVEKLKIDFSLSAGAYEDNSLVGFVFTAVNYYEGKLTAYNGGTGVRPSSRGKKLTIKMYDFLIPMFQERKIKQCVLEVLTENDRAIKAYRSIGFRETKYFRCFKFDSKHLKVKPPKVNLEIFGVKHPSWDVYERFANQAPSFLDSSLMINDNLASETIVEAYSEGKCVGYAIYQSAFGRISQIGVAPEVRGKGVGSSLVKYIQETSNQKILTVINIQREATNTINFFQSLGFKNQLNQYEMIMPLES</sequence>
<protein>
    <submittedName>
        <fullName evidence="2">GNAT family N-acetyltransferase</fullName>
    </submittedName>
</protein>
<proteinExistence type="predicted"/>
<organism evidence="2 3">
    <name type="scientific">Fulvivirga kasyanovii</name>
    <dbReference type="NCBI Taxonomy" id="396812"/>
    <lineage>
        <taxon>Bacteria</taxon>
        <taxon>Pseudomonadati</taxon>
        <taxon>Bacteroidota</taxon>
        <taxon>Cytophagia</taxon>
        <taxon>Cytophagales</taxon>
        <taxon>Fulvivirgaceae</taxon>
        <taxon>Fulvivirga</taxon>
    </lineage>
</organism>
<dbReference type="Pfam" id="PF00583">
    <property type="entry name" value="Acetyltransf_1"/>
    <property type="match status" value="1"/>
</dbReference>
<keyword evidence="3" id="KW-1185">Reference proteome</keyword>
<dbReference type="Proteomes" id="UP000798808">
    <property type="component" value="Unassembled WGS sequence"/>
</dbReference>
<dbReference type="Pfam" id="PF13508">
    <property type="entry name" value="Acetyltransf_7"/>
    <property type="match status" value="1"/>
</dbReference>
<gene>
    <name evidence="2" type="ORF">E1163_28920</name>
</gene>
<comment type="caution">
    <text evidence="2">The sequence shown here is derived from an EMBL/GenBank/DDBJ whole genome shotgun (WGS) entry which is preliminary data.</text>
</comment>
<dbReference type="EMBL" id="SMLW01000677">
    <property type="protein sequence ID" value="MTI29019.1"/>
    <property type="molecule type" value="Genomic_DNA"/>
</dbReference>
<dbReference type="InterPro" id="IPR050276">
    <property type="entry name" value="MshD_Acetyltransferase"/>
</dbReference>
<dbReference type="PROSITE" id="PS51186">
    <property type="entry name" value="GNAT"/>
    <property type="match status" value="2"/>
</dbReference>
<evidence type="ECO:0000259" key="1">
    <source>
        <dbReference type="PROSITE" id="PS51186"/>
    </source>
</evidence>
<name>A0ABW9RXM5_9BACT</name>
<accession>A0ABW9RXM5</accession>
<feature type="domain" description="N-acetyltransferase" evidence="1">
    <location>
        <begin position="15"/>
        <end position="168"/>
    </location>
</feature>
<dbReference type="InterPro" id="IPR016181">
    <property type="entry name" value="Acyl_CoA_acyltransferase"/>
</dbReference>
<dbReference type="CDD" id="cd04301">
    <property type="entry name" value="NAT_SF"/>
    <property type="match status" value="1"/>
</dbReference>
<evidence type="ECO:0000313" key="2">
    <source>
        <dbReference type="EMBL" id="MTI29019.1"/>
    </source>
</evidence>
<reference evidence="2 3" key="1">
    <citation type="submission" date="2019-02" db="EMBL/GenBank/DDBJ databases">
        <authorList>
            <person name="Goldberg S.R."/>
            <person name="Haltli B.A."/>
            <person name="Correa H."/>
            <person name="Russell K.G."/>
        </authorList>
    </citation>
    <scope>NUCLEOTIDE SEQUENCE [LARGE SCALE GENOMIC DNA]</scope>
    <source>
        <strain evidence="2 3">JCM 16186</strain>
    </source>
</reference>
<feature type="domain" description="N-acetyltransferase" evidence="1">
    <location>
        <begin position="172"/>
        <end position="299"/>
    </location>
</feature>
<dbReference type="InterPro" id="IPR000182">
    <property type="entry name" value="GNAT_dom"/>
</dbReference>